<evidence type="ECO:0000313" key="8">
    <source>
        <dbReference type="Proteomes" id="UP000032680"/>
    </source>
</evidence>
<dbReference type="AlphaFoldDB" id="A0A0D6P2P9"/>
<dbReference type="PROSITE" id="PS50926">
    <property type="entry name" value="TRAM"/>
    <property type="match status" value="1"/>
</dbReference>
<reference evidence="7 8" key="1">
    <citation type="submission" date="2012-11" db="EMBL/GenBank/DDBJ databases">
        <title>Whole genome sequence of Acidisphaera rubrifaciens HS-AP3.</title>
        <authorList>
            <person name="Azuma Y."/>
            <person name="Higashiura N."/>
            <person name="Hirakawa H."/>
            <person name="Matsushita K."/>
        </authorList>
    </citation>
    <scope>NUCLEOTIDE SEQUENCE [LARGE SCALE GENOMIC DNA]</scope>
    <source>
        <strain evidence="7 8">HS-AP3</strain>
    </source>
</reference>
<dbReference type="PANTHER" id="PTHR11061:SF30">
    <property type="entry name" value="TRNA (URACIL(54)-C(5))-METHYLTRANSFERASE"/>
    <property type="match status" value="1"/>
</dbReference>
<evidence type="ECO:0000256" key="5">
    <source>
        <dbReference type="PROSITE-ProRule" id="PRU01024"/>
    </source>
</evidence>
<dbReference type="CDD" id="cd02440">
    <property type="entry name" value="AdoMet_MTases"/>
    <property type="match status" value="1"/>
</dbReference>
<feature type="binding site" evidence="5">
    <location>
        <position position="369"/>
    </location>
    <ligand>
        <name>S-adenosyl-L-methionine</name>
        <dbReference type="ChEBI" id="CHEBI:59789"/>
    </ligand>
</feature>
<feature type="binding site" evidence="5">
    <location>
        <position position="271"/>
    </location>
    <ligand>
        <name>S-adenosyl-L-methionine</name>
        <dbReference type="ChEBI" id="CHEBI:59789"/>
    </ligand>
</feature>
<dbReference type="InterPro" id="IPR012340">
    <property type="entry name" value="NA-bd_OB-fold"/>
</dbReference>
<protein>
    <submittedName>
        <fullName evidence="7">Ribosomal RNA 23S/tRNA (Uracil-5-)methyltransferase</fullName>
    </submittedName>
</protein>
<keyword evidence="3 5" id="KW-0949">S-adenosyl-L-methionine</keyword>
<keyword evidence="2 5" id="KW-0808">Transferase</keyword>
<keyword evidence="4" id="KW-0479">Metal-binding</keyword>
<keyword evidence="4" id="KW-0408">Iron</keyword>
<evidence type="ECO:0000256" key="2">
    <source>
        <dbReference type="ARBA" id="ARBA00022679"/>
    </source>
</evidence>
<dbReference type="GO" id="GO:0070041">
    <property type="term" value="F:rRNA (uridine-C5-)-methyltransferase activity"/>
    <property type="evidence" value="ECO:0007669"/>
    <property type="project" value="TreeGrafter"/>
</dbReference>
<feature type="binding site" evidence="5">
    <location>
        <position position="302"/>
    </location>
    <ligand>
        <name>S-adenosyl-L-methionine</name>
        <dbReference type="ChEBI" id="CHEBI:59789"/>
    </ligand>
</feature>
<dbReference type="GO" id="GO:0051536">
    <property type="term" value="F:iron-sulfur cluster binding"/>
    <property type="evidence" value="ECO:0007669"/>
    <property type="project" value="UniProtKB-KW"/>
</dbReference>
<evidence type="ECO:0000256" key="4">
    <source>
        <dbReference type="ARBA" id="ARBA00023014"/>
    </source>
</evidence>
<dbReference type="GO" id="GO:0070475">
    <property type="term" value="P:rRNA base methylation"/>
    <property type="evidence" value="ECO:0007669"/>
    <property type="project" value="TreeGrafter"/>
</dbReference>
<comment type="similarity">
    <text evidence="5">Belongs to the class I-like SAM-binding methyltransferase superfamily. RNA M5U methyltransferase family.</text>
</comment>
<evidence type="ECO:0000256" key="3">
    <source>
        <dbReference type="ARBA" id="ARBA00022691"/>
    </source>
</evidence>
<feature type="binding site" evidence="5">
    <location>
        <position position="322"/>
    </location>
    <ligand>
        <name>S-adenosyl-L-methionine</name>
        <dbReference type="ChEBI" id="CHEBI:59789"/>
    </ligand>
</feature>
<dbReference type="EMBL" id="BANB01000045">
    <property type="protein sequence ID" value="GAN76045.1"/>
    <property type="molecule type" value="Genomic_DNA"/>
</dbReference>
<dbReference type="SUPFAM" id="SSF50249">
    <property type="entry name" value="Nucleic acid-binding proteins"/>
    <property type="match status" value="1"/>
</dbReference>
<proteinExistence type="inferred from homology"/>
<dbReference type="SUPFAM" id="SSF53335">
    <property type="entry name" value="S-adenosyl-L-methionine-dependent methyltransferases"/>
    <property type="match status" value="1"/>
</dbReference>
<organism evidence="7 8">
    <name type="scientific">Acidisphaera rubrifaciens HS-AP3</name>
    <dbReference type="NCBI Taxonomy" id="1231350"/>
    <lineage>
        <taxon>Bacteria</taxon>
        <taxon>Pseudomonadati</taxon>
        <taxon>Pseudomonadota</taxon>
        <taxon>Alphaproteobacteria</taxon>
        <taxon>Acetobacterales</taxon>
        <taxon>Acetobacteraceae</taxon>
        <taxon>Acidisphaera</taxon>
    </lineage>
</organism>
<dbReference type="InterPro" id="IPR002792">
    <property type="entry name" value="TRAM_dom"/>
</dbReference>
<dbReference type="Pfam" id="PF01938">
    <property type="entry name" value="TRAM"/>
    <property type="match status" value="1"/>
</dbReference>
<dbReference type="InterPro" id="IPR029063">
    <property type="entry name" value="SAM-dependent_MTases_sf"/>
</dbReference>
<dbReference type="PANTHER" id="PTHR11061">
    <property type="entry name" value="RNA M5U METHYLTRANSFERASE"/>
    <property type="match status" value="1"/>
</dbReference>
<comment type="caution">
    <text evidence="7">The sequence shown here is derived from an EMBL/GenBank/DDBJ whole genome shotgun (WGS) entry which is preliminary data.</text>
</comment>
<keyword evidence="8" id="KW-1185">Reference proteome</keyword>
<dbReference type="Proteomes" id="UP000032680">
    <property type="component" value="Unassembled WGS sequence"/>
</dbReference>
<evidence type="ECO:0000259" key="6">
    <source>
        <dbReference type="PROSITE" id="PS50926"/>
    </source>
</evidence>
<dbReference type="Pfam" id="PF05958">
    <property type="entry name" value="tRNA_U5-meth_tr"/>
    <property type="match status" value="1"/>
</dbReference>
<name>A0A0D6P2P9_9PROT</name>
<dbReference type="PROSITE" id="PS51687">
    <property type="entry name" value="SAM_MT_RNA_M5U"/>
    <property type="match status" value="1"/>
</dbReference>
<feature type="domain" description="TRAM" evidence="6">
    <location>
        <begin position="7"/>
        <end position="69"/>
    </location>
</feature>
<dbReference type="Gene3D" id="3.40.50.150">
    <property type="entry name" value="Vaccinia Virus protein VP39"/>
    <property type="match status" value="1"/>
</dbReference>
<gene>
    <name evidence="7" type="ORF">Asru_0045_36</name>
</gene>
<dbReference type="Gene3D" id="2.40.50.1070">
    <property type="match status" value="1"/>
</dbReference>
<dbReference type="Gene3D" id="2.40.50.140">
    <property type="entry name" value="Nucleic acid-binding proteins"/>
    <property type="match status" value="1"/>
</dbReference>
<sequence length="442" mass="46900">MRRPASRLSAAPDVAPIAVRIDRVGHQGDGLGRLPDGTLVCVPGTLPGEYVTAVPIGSGGKLTRATLVRVESQSPDRVDPPCPHAHACGGCRLQHWAEPSYLRWKAERLHEALSRAGYSDAPIAPVIATPTNTRRRVDLAYAPSGADVALGFHVARGRDVVNIRDCVILHDALRALLDPLRRLLPSLSGGRYPGSVHINLLDNGPDILFRLQAALTRKDSERLLSFGTGVGACRIHYAVGNAEPTLLISLAAPFVRFGGVKVTPPPGSFLQASRDGERHLVQAVLDALPSPLPKRARFLDLFAGCGTFTFPLAAYGIVDAYEGNGPAIAALRDAAHHALPGRIKGHHRDLSRQPVAGRELEGYAAAVVDPPWLGAPAQIAALAASSVGLIIYVSCNPAALATDAQTLHVAGFTVLRATPIDQFVWSADLESVIVFARGRSAR</sequence>
<feature type="active site" description="Nucleophile" evidence="5">
    <location>
        <position position="395"/>
    </location>
</feature>
<keyword evidence="1 5" id="KW-0489">Methyltransferase</keyword>
<keyword evidence="4" id="KW-0411">Iron-sulfur</keyword>
<dbReference type="RefSeq" id="WP_241771064.1">
    <property type="nucleotide sequence ID" value="NZ_BANB01000045.1"/>
</dbReference>
<accession>A0A0D6P2P9</accession>
<evidence type="ECO:0000313" key="7">
    <source>
        <dbReference type="EMBL" id="GAN76045.1"/>
    </source>
</evidence>
<dbReference type="InterPro" id="IPR010280">
    <property type="entry name" value="U5_MeTrfase_fam"/>
</dbReference>
<evidence type="ECO:0000256" key="1">
    <source>
        <dbReference type="ARBA" id="ARBA00022603"/>
    </source>
</evidence>